<dbReference type="RefSeq" id="WP_157460106.1">
    <property type="nucleotide sequence ID" value="NZ_WQLB01000022.1"/>
</dbReference>
<gene>
    <name evidence="2" type="ORF">GO986_14925</name>
</gene>
<dbReference type="SUPFAM" id="SSF55729">
    <property type="entry name" value="Acyl-CoA N-acyltransferases (Nat)"/>
    <property type="match status" value="1"/>
</dbReference>
<proteinExistence type="predicted"/>
<dbReference type="Proteomes" id="UP000483286">
    <property type="component" value="Unassembled WGS sequence"/>
</dbReference>
<sequence>MLRPLLPLSLPVTALLTRAMFPNPARVQAELEAYRTDPARQVWVWEAQGQPVSAAGLRTEGRHATLLHIATAPGQERQGYGGALLRAVTGHLDLLTLSAETDDSAADFYRRCGLTVQEVPSPWEGRRYRCEWRATPS</sequence>
<dbReference type="InterPro" id="IPR000182">
    <property type="entry name" value="GNAT_dom"/>
</dbReference>
<dbReference type="PROSITE" id="PS51186">
    <property type="entry name" value="GNAT"/>
    <property type="match status" value="1"/>
</dbReference>
<name>A0A7C9ICS9_9DEIO</name>
<keyword evidence="2" id="KW-0808">Transferase</keyword>
<feature type="domain" description="N-acetyltransferase" evidence="1">
    <location>
        <begin position="1"/>
        <end position="133"/>
    </location>
</feature>
<organism evidence="2 3">
    <name type="scientific">Deinococcus arboris</name>
    <dbReference type="NCBI Taxonomy" id="2682977"/>
    <lineage>
        <taxon>Bacteria</taxon>
        <taxon>Thermotogati</taxon>
        <taxon>Deinococcota</taxon>
        <taxon>Deinococci</taxon>
        <taxon>Deinococcales</taxon>
        <taxon>Deinococcaceae</taxon>
        <taxon>Deinococcus</taxon>
    </lineage>
</organism>
<reference evidence="2 3" key="1">
    <citation type="submission" date="2019-12" db="EMBL/GenBank/DDBJ databases">
        <title>Deinococcus sp. HMF7620 Genome sequencing and assembly.</title>
        <authorList>
            <person name="Kang H."/>
            <person name="Kim H."/>
            <person name="Joh K."/>
        </authorList>
    </citation>
    <scope>NUCLEOTIDE SEQUENCE [LARGE SCALE GENOMIC DNA]</scope>
    <source>
        <strain evidence="2 3">HMF7620</strain>
    </source>
</reference>
<dbReference type="CDD" id="cd04301">
    <property type="entry name" value="NAT_SF"/>
    <property type="match status" value="1"/>
</dbReference>
<protein>
    <submittedName>
        <fullName evidence="2">GNAT family N-acetyltransferase</fullName>
    </submittedName>
</protein>
<comment type="caution">
    <text evidence="2">The sequence shown here is derived from an EMBL/GenBank/DDBJ whole genome shotgun (WGS) entry which is preliminary data.</text>
</comment>
<keyword evidence="3" id="KW-1185">Reference proteome</keyword>
<dbReference type="GO" id="GO:0016747">
    <property type="term" value="F:acyltransferase activity, transferring groups other than amino-acyl groups"/>
    <property type="evidence" value="ECO:0007669"/>
    <property type="project" value="InterPro"/>
</dbReference>
<dbReference type="InterPro" id="IPR016181">
    <property type="entry name" value="Acyl_CoA_acyltransferase"/>
</dbReference>
<dbReference type="AlphaFoldDB" id="A0A7C9ICS9"/>
<evidence type="ECO:0000313" key="3">
    <source>
        <dbReference type="Proteomes" id="UP000483286"/>
    </source>
</evidence>
<evidence type="ECO:0000313" key="2">
    <source>
        <dbReference type="EMBL" id="MVN88046.1"/>
    </source>
</evidence>
<dbReference type="Pfam" id="PF13508">
    <property type="entry name" value="Acetyltransf_7"/>
    <property type="match status" value="1"/>
</dbReference>
<accession>A0A7C9ICS9</accession>
<dbReference type="EMBL" id="WQLB01000022">
    <property type="protein sequence ID" value="MVN88046.1"/>
    <property type="molecule type" value="Genomic_DNA"/>
</dbReference>
<dbReference type="Gene3D" id="3.40.630.30">
    <property type="match status" value="1"/>
</dbReference>
<evidence type="ECO:0000259" key="1">
    <source>
        <dbReference type="PROSITE" id="PS51186"/>
    </source>
</evidence>